<dbReference type="EMBL" id="KN824346">
    <property type="protein sequence ID" value="KIM22916.1"/>
    <property type="molecule type" value="Genomic_DNA"/>
</dbReference>
<dbReference type="Gene3D" id="3.40.50.300">
    <property type="entry name" value="P-loop containing nucleotide triphosphate hydrolases"/>
    <property type="match status" value="1"/>
</dbReference>
<protein>
    <recommendedName>
        <fullName evidence="2">VWFA domain-containing protein</fullName>
    </recommendedName>
</protein>
<evidence type="ECO:0000259" key="2">
    <source>
        <dbReference type="PROSITE" id="PS50234"/>
    </source>
</evidence>
<dbReference type="Proteomes" id="UP000054097">
    <property type="component" value="Unassembled WGS sequence"/>
</dbReference>
<feature type="region of interest" description="Disordered" evidence="1">
    <location>
        <begin position="1"/>
        <end position="52"/>
    </location>
</feature>
<dbReference type="SUPFAM" id="SSF52540">
    <property type="entry name" value="P-loop containing nucleoside triphosphate hydrolases"/>
    <property type="match status" value="1"/>
</dbReference>
<reference evidence="4" key="2">
    <citation type="submission" date="2015-01" db="EMBL/GenBank/DDBJ databases">
        <title>Evolutionary Origins and Diversification of the Mycorrhizal Mutualists.</title>
        <authorList>
            <consortium name="DOE Joint Genome Institute"/>
            <consortium name="Mycorrhizal Genomics Consortium"/>
            <person name="Kohler A."/>
            <person name="Kuo A."/>
            <person name="Nagy L.G."/>
            <person name="Floudas D."/>
            <person name="Copeland A."/>
            <person name="Barry K.W."/>
            <person name="Cichocki N."/>
            <person name="Veneault-Fourrey C."/>
            <person name="LaButti K."/>
            <person name="Lindquist E.A."/>
            <person name="Lipzen A."/>
            <person name="Lundell T."/>
            <person name="Morin E."/>
            <person name="Murat C."/>
            <person name="Riley R."/>
            <person name="Ohm R."/>
            <person name="Sun H."/>
            <person name="Tunlid A."/>
            <person name="Henrissat B."/>
            <person name="Grigoriev I.V."/>
            <person name="Hibbett D.S."/>
            <person name="Martin F."/>
        </authorList>
    </citation>
    <scope>NUCLEOTIDE SEQUENCE [LARGE SCALE GENOMIC DNA]</scope>
    <source>
        <strain evidence="4">MAFF 305830</strain>
    </source>
</reference>
<name>A0A0C3AUG3_SERVB</name>
<keyword evidence="4" id="KW-1185">Reference proteome</keyword>
<proteinExistence type="predicted"/>
<reference evidence="3 4" key="1">
    <citation type="submission" date="2014-04" db="EMBL/GenBank/DDBJ databases">
        <authorList>
            <consortium name="DOE Joint Genome Institute"/>
            <person name="Kuo A."/>
            <person name="Zuccaro A."/>
            <person name="Kohler A."/>
            <person name="Nagy L.G."/>
            <person name="Floudas D."/>
            <person name="Copeland A."/>
            <person name="Barry K.W."/>
            <person name="Cichocki N."/>
            <person name="Veneault-Fourrey C."/>
            <person name="LaButti K."/>
            <person name="Lindquist E.A."/>
            <person name="Lipzen A."/>
            <person name="Lundell T."/>
            <person name="Morin E."/>
            <person name="Murat C."/>
            <person name="Sun H."/>
            <person name="Tunlid A."/>
            <person name="Henrissat B."/>
            <person name="Grigoriev I.V."/>
            <person name="Hibbett D.S."/>
            <person name="Martin F."/>
            <person name="Nordberg H.P."/>
            <person name="Cantor M.N."/>
            <person name="Hua S.X."/>
        </authorList>
    </citation>
    <scope>NUCLEOTIDE SEQUENCE [LARGE SCALE GENOMIC DNA]</scope>
    <source>
        <strain evidence="3 4">MAFF 305830</strain>
    </source>
</reference>
<gene>
    <name evidence="3" type="ORF">M408DRAFT_332685</name>
</gene>
<dbReference type="InterPro" id="IPR027417">
    <property type="entry name" value="P-loop_NTPase"/>
</dbReference>
<sequence>MDSDAASDTTMQTAPSRLAPPPRSSQPPTRAAHSTALEPPKPSPNVTRASSPVPMEVDEPAVEEPVASAPSFDLLDRIPGMYRLLDLVQERGSGSGGMVDKIIIAQASIQAFANKVHPGSYRSDIQVDFKTLDQHVIKPRGIYGSASAIVDFLDKFDCMDDEVRSLMLRRRDESSGVTSPTLRPGLYLLSPLNDDAGMVYIIFWPEDGTWQDGVISSVSRNRVTFMRYLTKLCDQTVCLISEKDSAQLVWKDEATQGNDSDDEGDDYDAFDERIVGYTVEQTKEEQESAQAEEGFILRHRAIEEVDREPDGYPAGRSLDILQPRLIVGETAQGILKTVYIPEEMKRVQVDETPKTMALQDMLSIKRSPIVLLSENIDRVGLEILLDHGLWGRCGKLQAEWKVRTTDTTAKRDSDRRAERSTRRKNAASDKGVLDSGIKFWISKQAARIYPIVPELQILQDQLPKDAVIGDDEYNAEIAKIDSWLESHPTLLPKLSKELKELEVLEVGQKTRYVTLKRRLLRVLGLVENKDLGLSSEKIQKLADLITKENGGFKDAMHAVLNSDESDGNGWNPIKAGIKVAGTVYNAVSGGGRGGSSKRQDATITLPFQQDPSFARLLETLYVERPQFQIAIEELKVQIAEILRHKVKTLSFSVPAQLERGLHEAIDEDLSVSFEDRRKKEERDDWEYLRKQVKERLANSIPKNHNGVTLYIASVVRINTQSYTWTHNANTFRIKGWLETPKTAGFEYTILPVDIKQNDAHAISTNPDHICRPVFRMQPAQPIGLPVNFSIRHIQLLEKDRAFVITEEARSFRVYIESLDLLSSTISQGKAIKTFYTEKLGNSPLFALDESRRFLAILATVGESVQLYLYTYDTTMKTLNARGSAENVTRCFQPFPKFSQLVFISGTEEILLVERGGMGRVFSFVTANFRPSNLQLNGDPESAFSSSDGACLLVKFMKEGTPSLKCYHWASFGSNEGTDIPWPDRVPADSQMIVSSVGNRQSTHAILLARREGFCESIRIRITSSSSEFAFRSNTIGNGHSDLSKTTVNNSLIDCHAEVWTRFPVNAAIVKTTVANAIHRPRSLLFVSSAPTTAFSAYFDTMAREFEYKTRKPTKGILKQTVVTAFPEWDPASAEPATSEFQTGDWLVGLFCLIPIHLAVTRSNRFIPLKDGVDSPKFEHSLLGANVAQISEALSFGWYESIFSSYLANKPVKVVTSMGEQSVGKSFALNHFVDTSFAGSAMRCTEGVWLSVTPTRDYLVVAMDFEGVHSIERSAQEDTLLVLLNAAISNFVLFRNNFALSRDITGLFSSFQSCTKVLDPALNPSLFHSTLGIIIKDVIDSDTREIVNEFQQKFQHIVQKERAENFISKLHRGKLDIIPWPVIESARFYDLFIGLKKRLDRQPITHKHAGAFLGVLKMLMAKLKANDWGALDQNLAVQRAQHLSSLLPLALAFGTTDPVNEEPLKNYDTDELLDNSDSTAIFFIDGLSHPLHGPLSLDACLAQLRLGWNLRQERYTMAESDFITGYNAFLRLLVEARIDHVQRWIEVNTIRFKEKAEVTTLLRTFDQLSKDLKASVVLCGSKCSLCGLHCLGHKQHDGDDHNLCEINTTPQSIESTFVGRHTTYQYTQEARRLKCIVSLAPDQLTHDGRHVHVNDPNPFHYCEERCKHCGYYCTLPLGHPQAEHSTNHGSMSHTEWFVEGDDDATLEVQGRKYATGDSGAPMLCSLVCETLGRHVHIDTCRPDEDGNCIGAELEHINRPGEKNDWITHRLFWARSDPYSKEKQDEFVLCDHRCGGPDHDPDTNTGAKPSYCTLPLFHGTPDPADVPPLGHISHDGHAYQCKNPALMQRAFHIFFVLDQSGSMTWTDRQPLPGSPATQRIVQRANNRFGAVISSLYGFWTAREAAVRAGANTGQRRDAYSIVQFDHNATVTLSNDMVSDSDQLLDKILGSANYYGGTNFTVAIDAVQKEMEATWVTERSPVIIFLSDGECDIEDSTIYDICRVSVRLGKPLAFHTVSFGQDSQSHYLRRMATIAGEVYDQAPPDPLAPAGVNPCSFSSALDTVSLASTFLSLAESLKNPRAALSRV</sequence>
<dbReference type="SMART" id="SM00327">
    <property type="entry name" value="VWA"/>
    <property type="match status" value="1"/>
</dbReference>
<dbReference type="HOGENOM" id="CLU_000401_0_0_1"/>
<organism evidence="3 4">
    <name type="scientific">Serendipita vermifera MAFF 305830</name>
    <dbReference type="NCBI Taxonomy" id="933852"/>
    <lineage>
        <taxon>Eukaryota</taxon>
        <taxon>Fungi</taxon>
        <taxon>Dikarya</taxon>
        <taxon>Basidiomycota</taxon>
        <taxon>Agaricomycotina</taxon>
        <taxon>Agaricomycetes</taxon>
        <taxon>Sebacinales</taxon>
        <taxon>Serendipitaceae</taxon>
        <taxon>Serendipita</taxon>
    </lineage>
</organism>
<dbReference type="InterPro" id="IPR002035">
    <property type="entry name" value="VWF_A"/>
</dbReference>
<dbReference type="Pfam" id="PF13519">
    <property type="entry name" value="VWA_2"/>
    <property type="match status" value="1"/>
</dbReference>
<evidence type="ECO:0000313" key="3">
    <source>
        <dbReference type="EMBL" id="KIM22916.1"/>
    </source>
</evidence>
<accession>A0A0C3AUG3</accession>
<dbReference type="Gene3D" id="3.40.50.410">
    <property type="entry name" value="von Willebrand factor, type A domain"/>
    <property type="match status" value="1"/>
</dbReference>
<dbReference type="SUPFAM" id="SSF53300">
    <property type="entry name" value="vWA-like"/>
    <property type="match status" value="1"/>
</dbReference>
<feature type="region of interest" description="Disordered" evidence="1">
    <location>
        <begin position="404"/>
        <end position="427"/>
    </location>
</feature>
<dbReference type="PROSITE" id="PS50234">
    <property type="entry name" value="VWFA"/>
    <property type="match status" value="1"/>
</dbReference>
<dbReference type="CDD" id="cd00198">
    <property type="entry name" value="vWFA"/>
    <property type="match status" value="1"/>
</dbReference>
<dbReference type="PANTHER" id="PTHR22796">
    <property type="entry name" value="URG4-RELATED"/>
    <property type="match status" value="1"/>
</dbReference>
<dbReference type="PANTHER" id="PTHR22796:SF1">
    <property type="entry name" value="VWFA DOMAIN-CONTAINING PROTEIN"/>
    <property type="match status" value="1"/>
</dbReference>
<evidence type="ECO:0000256" key="1">
    <source>
        <dbReference type="SAM" id="MobiDB-lite"/>
    </source>
</evidence>
<dbReference type="InterPro" id="IPR036465">
    <property type="entry name" value="vWFA_dom_sf"/>
</dbReference>
<dbReference type="STRING" id="933852.A0A0C3AUG3"/>
<evidence type="ECO:0000313" key="4">
    <source>
        <dbReference type="Proteomes" id="UP000054097"/>
    </source>
</evidence>
<feature type="compositionally biased region" description="Basic and acidic residues" evidence="1">
    <location>
        <begin position="404"/>
        <end position="420"/>
    </location>
</feature>
<dbReference type="OrthoDB" id="2343366at2759"/>
<feature type="domain" description="VWFA" evidence="2">
    <location>
        <begin position="1850"/>
        <end position="2074"/>
    </location>
</feature>
<feature type="compositionally biased region" description="Polar residues" evidence="1">
    <location>
        <begin position="1"/>
        <end position="13"/>
    </location>
</feature>